<dbReference type="HAMAP" id="MF_00761">
    <property type="entry name" value="UPF0303"/>
    <property type="match status" value="1"/>
</dbReference>
<name>A0ABD8ASJ8_PAEAM</name>
<proteinExistence type="inferred from homology"/>
<dbReference type="EMBL" id="CP145892">
    <property type="protein sequence ID" value="WWP20378.1"/>
    <property type="molecule type" value="Genomic_DNA"/>
</dbReference>
<evidence type="ECO:0000313" key="2">
    <source>
        <dbReference type="EMBL" id="WWP20378.1"/>
    </source>
</evidence>
<evidence type="ECO:0000313" key="3">
    <source>
        <dbReference type="Proteomes" id="UP001364764"/>
    </source>
</evidence>
<dbReference type="PIRSF" id="PIRSF008757">
    <property type="entry name" value="UCP008757"/>
    <property type="match status" value="1"/>
</dbReference>
<dbReference type="PANTHER" id="PTHR28255">
    <property type="match status" value="1"/>
</dbReference>
<dbReference type="InterPro" id="IPR038084">
    <property type="entry name" value="PduO/GlcC-like_sf"/>
</dbReference>
<dbReference type="SUPFAM" id="SSF143744">
    <property type="entry name" value="GlcG-like"/>
    <property type="match status" value="1"/>
</dbReference>
<reference evidence="2 3" key="1">
    <citation type="submission" date="2024-02" db="EMBL/GenBank/DDBJ databases">
        <title>Complete sequences of two Paenibacillus sp. strains and one Lysinibacillus strain isolated from the environment on STAA medium highlight biotechnological potential.</title>
        <authorList>
            <person name="Attere S.A."/>
            <person name="Piche L.C."/>
            <person name="Intertaglia L."/>
            <person name="Lami R."/>
            <person name="Charette S.J."/>
            <person name="Vincent A.T."/>
        </authorList>
    </citation>
    <scope>NUCLEOTIDE SEQUENCE [LARGE SCALE GENOMIC DNA]</scope>
    <source>
        <strain evidence="2 3">Y5S-7</strain>
    </source>
</reference>
<protein>
    <recommendedName>
        <fullName evidence="1">UPF0303 protein V6668_28830</fullName>
    </recommendedName>
</protein>
<dbReference type="NCBIfam" id="NF002696">
    <property type="entry name" value="PRK02487.1-5"/>
    <property type="match status" value="1"/>
</dbReference>
<dbReference type="Proteomes" id="UP001364764">
    <property type="component" value="Chromosome"/>
</dbReference>
<dbReference type="AlphaFoldDB" id="A0ABD8ASJ8"/>
<accession>A0ABD8ASJ8</accession>
<dbReference type="Gene3D" id="3.30.450.150">
    <property type="entry name" value="Haem-degrading domain"/>
    <property type="match status" value="1"/>
</dbReference>
<evidence type="ECO:0000256" key="1">
    <source>
        <dbReference type="HAMAP-Rule" id="MF_00761"/>
    </source>
</evidence>
<dbReference type="GeneID" id="93479565"/>
<gene>
    <name evidence="2" type="ORF">V6668_28830</name>
</gene>
<dbReference type="PANTHER" id="PTHR28255:SF1">
    <property type="entry name" value="UPF0303 PROTEIN YBR137W"/>
    <property type="match status" value="1"/>
</dbReference>
<dbReference type="InterPro" id="IPR010371">
    <property type="entry name" value="YBR137W-like"/>
</dbReference>
<dbReference type="RefSeq" id="WP_081745843.1">
    <property type="nucleotide sequence ID" value="NZ_CP145892.1"/>
</dbReference>
<comment type="similarity">
    <text evidence="1">Belongs to the UPF0303 family.</text>
</comment>
<sequence length="175" mass="19826">MSNVDINHIRKGDACNLNLTTTEKLKEMQQEEKDLVFDTFDSETALQLGQHLVEEAKRRSQAVTIDITLEGHRLFLHAMEGTHPDNEDWIRRKNNVVNHFSSSSWHTALRLRSENQTLEQDFNLPSSDYVLAGGAFPLILKNEGQVGTITVSGLPDEEDHDLVTTGIRSFLLQQD</sequence>
<dbReference type="Pfam" id="PF03928">
    <property type="entry name" value="HbpS-like"/>
    <property type="match status" value="1"/>
</dbReference>
<dbReference type="InterPro" id="IPR005624">
    <property type="entry name" value="PduO/GlcC-like"/>
</dbReference>
<organism evidence="2 3">
    <name type="scientific">Paenibacillus amylolyticus</name>
    <dbReference type="NCBI Taxonomy" id="1451"/>
    <lineage>
        <taxon>Bacteria</taxon>
        <taxon>Bacillati</taxon>
        <taxon>Bacillota</taxon>
        <taxon>Bacilli</taxon>
        <taxon>Bacillales</taxon>
        <taxon>Paenibacillaceae</taxon>
        <taxon>Paenibacillus</taxon>
    </lineage>
</organism>